<dbReference type="EMBL" id="CP006905">
    <property type="protein sequence ID" value="AIY82565.1"/>
    <property type="molecule type" value="Genomic_DNA"/>
</dbReference>
<keyword evidence="2" id="KW-1133">Transmembrane helix</keyword>
<dbReference type="KEGG" id="cbv:U729_855"/>
<keyword evidence="5" id="KW-1185">Reference proteome</keyword>
<feature type="transmembrane region" description="Helical" evidence="2">
    <location>
        <begin position="38"/>
        <end position="60"/>
    </location>
</feature>
<dbReference type="eggNOG" id="COG4632">
    <property type="taxonomic scope" value="Bacteria"/>
</dbReference>
<evidence type="ECO:0000256" key="2">
    <source>
        <dbReference type="SAM" id="Phobius"/>
    </source>
</evidence>
<dbReference type="AlphaFoldDB" id="A0A0A7FUE7"/>
<feature type="domain" description="Phosphodiester glycosidase" evidence="3">
    <location>
        <begin position="170"/>
        <end position="357"/>
    </location>
</feature>
<evidence type="ECO:0000313" key="5">
    <source>
        <dbReference type="Proteomes" id="UP000030635"/>
    </source>
</evidence>
<protein>
    <recommendedName>
        <fullName evidence="3">Phosphodiester glycosidase domain-containing protein</fullName>
    </recommendedName>
</protein>
<dbReference type="PANTHER" id="PTHR40446:SF2">
    <property type="entry name" value="N-ACETYLGLUCOSAMINE-1-PHOSPHODIESTER ALPHA-N-ACETYLGLUCOSAMINIDASE"/>
    <property type="match status" value="1"/>
</dbReference>
<name>A0A0A7FUE7_9CLOT</name>
<keyword evidence="1" id="KW-0175">Coiled coil</keyword>
<dbReference type="Proteomes" id="UP000030635">
    <property type="component" value="Chromosome"/>
</dbReference>
<dbReference type="InterPro" id="IPR018711">
    <property type="entry name" value="NAGPA"/>
</dbReference>
<dbReference type="STRING" id="1561.NPD11_2137"/>
<dbReference type="HOGENOM" id="CLU_058779_0_0_9"/>
<organism evidence="4 5">
    <name type="scientific">Clostridium baratii str. Sullivan</name>
    <dbReference type="NCBI Taxonomy" id="1415775"/>
    <lineage>
        <taxon>Bacteria</taxon>
        <taxon>Bacillati</taxon>
        <taxon>Bacillota</taxon>
        <taxon>Clostridia</taxon>
        <taxon>Eubacteriales</taxon>
        <taxon>Clostridiaceae</taxon>
        <taxon>Clostridium</taxon>
    </lineage>
</organism>
<dbReference type="RefSeq" id="WP_052139427.1">
    <property type="nucleotide sequence ID" value="NZ_CP006905.1"/>
</dbReference>
<gene>
    <name evidence="4" type="ORF">U729_855</name>
</gene>
<sequence length="358" mass="39343">MSRREDTRRDNIERESTLREKKNRNIKRKKKKKKKWKTLICFIVFELIFTIVTAPFILLYGPFENAKRIYVGSAMTTLNHQYLATWFLSKEKINEILNSGGDNSNLDLKNNDSVVQVSGKHDNTIELFKFENAKYNGKMLVIKDPKRVQVAYTSSLYKKGETTSEMAEKNHAVAAINGGSFVDTSSNSNWTGNGGTPTGVIISNGKLVFSDLKSDNAKTECMAITNEGKMLAGKYSINELKALNVKEAVSFKPVLIKDGAPTPLDGGNGAWGIAPRTAIGQRADGSIVMMVIDGRDLVSGMGCTMTELQTLMLTKGQCVTAINLDGGKSTTMYLNGEVINKVSNGLGERYIASSIIVK</sequence>
<evidence type="ECO:0000259" key="3">
    <source>
        <dbReference type="Pfam" id="PF09992"/>
    </source>
</evidence>
<proteinExistence type="predicted"/>
<accession>A0A0A7FUE7</accession>
<dbReference type="OrthoDB" id="9809781at2"/>
<feature type="coiled-coil region" evidence="1">
    <location>
        <begin position="12"/>
        <end position="39"/>
    </location>
</feature>
<evidence type="ECO:0000313" key="4">
    <source>
        <dbReference type="EMBL" id="AIY82565.1"/>
    </source>
</evidence>
<dbReference type="PANTHER" id="PTHR40446">
    <property type="entry name" value="N-ACETYLGLUCOSAMINE-1-PHOSPHODIESTER ALPHA-N-ACETYLGLUCOSAMINIDASE"/>
    <property type="match status" value="1"/>
</dbReference>
<dbReference type="Pfam" id="PF09992">
    <property type="entry name" value="NAGPA"/>
    <property type="match status" value="1"/>
</dbReference>
<evidence type="ECO:0000256" key="1">
    <source>
        <dbReference type="SAM" id="Coils"/>
    </source>
</evidence>
<reference evidence="4 5" key="1">
    <citation type="journal article" date="2015" name="Infect. Genet. Evol.">
        <title>Genomic sequences of six botulinum neurotoxin-producing strains representing three clostridial species illustrate the mobility and diversity of botulinum neurotoxin genes.</title>
        <authorList>
            <person name="Smith T.J."/>
            <person name="Hill K.K."/>
            <person name="Xie G."/>
            <person name="Foley B.T."/>
            <person name="Williamson C.H."/>
            <person name="Foster J.T."/>
            <person name="Johnson S.L."/>
            <person name="Chertkov O."/>
            <person name="Teshima H."/>
            <person name="Gibbons H.S."/>
            <person name="Johnsky L.A."/>
            <person name="Karavis M.A."/>
            <person name="Smith L.A."/>
        </authorList>
    </citation>
    <scope>NUCLEOTIDE SEQUENCE [LARGE SCALE GENOMIC DNA]</scope>
    <source>
        <strain evidence="4">Sullivan</strain>
    </source>
</reference>
<keyword evidence="2" id="KW-0472">Membrane</keyword>
<keyword evidence="2" id="KW-0812">Transmembrane</keyword>